<evidence type="ECO:0000256" key="1">
    <source>
        <dbReference type="SAM" id="SignalP"/>
    </source>
</evidence>
<evidence type="ECO:0000313" key="2">
    <source>
        <dbReference type="EMBL" id="BBU47710.1"/>
    </source>
</evidence>
<sequence>MKNIKKLITLFGFSSIIVSSAACSETKTMEKQRELLEIEGIEFNDFIFAKFNDIVIKNINEAAKKRFEEPENKAELEKIKESDLERYNNIISVQHYDSLKKNIVDIRSEILKVNNEVKDKVFDYVQKLNRFRNVFTNQIFSDLVKLTGLESQKIQEINNNGKLYTAEHNLFVMMNIFNSNESKIKFFENTNNSEIKKLLNNYNDLKHNIVSEYDNLVKEAKENDNVLTDEELFKKIVDFTKKLADTNAYFAKNLYENYLLTQNSNNLWSFSEGLYKDIKIQSPKDQSFEVLDNYSTISKLIENETDSEDKQKLIELKEFIEQEKYHEEQKIYNDIDYDYFVNFSLNSNNQNSLIPLSFYSRKNDNNKNEFKLNDFLDTDQTKENTVYLSNKISNSVQRFAKITLDSKLNENLLRRFNLQLINTKNSKEILEKKQWNLFSISRMTVNKVKYDDEKNTLFVSLLSGYGNDNIQFNSNSSDIWNTNLNYALIKNIDEFFSSFKFDIFFEIKDEIYDNLFKKLSMTNDSNDSIQEIVNKNVNELFGSQNKQLKIQIGYDLDF</sequence>
<feature type="chain" id="PRO_5032889727" description="Lipoprotein" evidence="1">
    <location>
        <begin position="22"/>
        <end position="558"/>
    </location>
</feature>
<dbReference type="PROSITE" id="PS51257">
    <property type="entry name" value="PROKAR_LIPOPROTEIN"/>
    <property type="match status" value="1"/>
</dbReference>
<proteinExistence type="predicted"/>
<dbReference type="Proteomes" id="UP000464317">
    <property type="component" value="Chromosome"/>
</dbReference>
<name>A0A809RVN0_9BACT</name>
<reference evidence="2 3" key="1">
    <citation type="submission" date="2020-01" db="EMBL/GenBank/DDBJ databases">
        <title>Complete genome sequence of Mycoplasma felis strain Myco-2.</title>
        <authorList>
            <person name="Kinoshita Y."/>
            <person name="Niwa H."/>
            <person name="Uchida-Fujii E."/>
            <person name="Nukada T."/>
        </authorList>
    </citation>
    <scope>NUCLEOTIDE SEQUENCE [LARGE SCALE GENOMIC DNA]</scope>
    <source>
        <strain evidence="2 3">Myco-2</strain>
    </source>
</reference>
<dbReference type="EMBL" id="AP022325">
    <property type="protein sequence ID" value="BBU47710.1"/>
    <property type="molecule type" value="Genomic_DNA"/>
</dbReference>
<dbReference type="RefSeq" id="WP_161553169.1">
    <property type="nucleotide sequence ID" value="NZ_AP022325.1"/>
</dbReference>
<evidence type="ECO:0008006" key="4">
    <source>
        <dbReference type="Google" id="ProtNLM"/>
    </source>
</evidence>
<keyword evidence="1" id="KW-0732">Signal</keyword>
<gene>
    <name evidence="2" type="ORF">JPM2_4030</name>
</gene>
<protein>
    <recommendedName>
        <fullName evidence="4">Lipoprotein</fullName>
    </recommendedName>
</protein>
<dbReference type="AlphaFoldDB" id="A0A809RVN0"/>
<accession>A0A809RVN0</accession>
<dbReference type="KEGG" id="mfel:JPM2_4030"/>
<evidence type="ECO:0000313" key="3">
    <source>
        <dbReference type="Proteomes" id="UP000464317"/>
    </source>
</evidence>
<feature type="signal peptide" evidence="1">
    <location>
        <begin position="1"/>
        <end position="21"/>
    </location>
</feature>
<organism evidence="2 3">
    <name type="scientific">Mycoplasmopsis felis</name>
    <dbReference type="NCBI Taxonomy" id="33923"/>
    <lineage>
        <taxon>Bacteria</taxon>
        <taxon>Bacillati</taxon>
        <taxon>Mycoplasmatota</taxon>
        <taxon>Mycoplasmoidales</taxon>
        <taxon>Metamycoplasmataceae</taxon>
        <taxon>Mycoplasmopsis</taxon>
    </lineage>
</organism>
<keyword evidence="3" id="KW-1185">Reference proteome</keyword>